<evidence type="ECO:0000256" key="1">
    <source>
        <dbReference type="SAM" id="MobiDB-lite"/>
    </source>
</evidence>
<feature type="transmembrane region" description="Helical" evidence="2">
    <location>
        <begin position="132"/>
        <end position="149"/>
    </location>
</feature>
<proteinExistence type="predicted"/>
<keyword evidence="2" id="KW-0812">Transmembrane</keyword>
<name>A0A6J4K575_9ACTN</name>
<accession>A0A6J4K575</accession>
<organism evidence="3">
    <name type="scientific">uncultured Friedmanniella sp</name>
    <dbReference type="NCBI Taxonomy" id="335381"/>
    <lineage>
        <taxon>Bacteria</taxon>
        <taxon>Bacillati</taxon>
        <taxon>Actinomycetota</taxon>
        <taxon>Actinomycetes</taxon>
        <taxon>Propionibacteriales</taxon>
        <taxon>Nocardioidaceae</taxon>
        <taxon>Friedmanniella</taxon>
        <taxon>environmental samples</taxon>
    </lineage>
</organism>
<sequence length="166" mass="17242">MSRPSEDDRAAIDRAFAAMVESYHLTADRPDVAARDALPTSSSGAGTDQPEVPAAGEPDAHWADNHPLFSFPAAPAPAERPEPVEDPSERYVPEPLPPLDPPAVPALLGWLGIGWAALVVLAAAFGVSIPSWAGWAAVLGFLGGFALLVSRLPRERPPGAGDGAVL</sequence>
<keyword evidence="2" id="KW-1133">Transmembrane helix</keyword>
<evidence type="ECO:0000313" key="3">
    <source>
        <dbReference type="EMBL" id="CAA9295910.1"/>
    </source>
</evidence>
<evidence type="ECO:0000256" key="2">
    <source>
        <dbReference type="SAM" id="Phobius"/>
    </source>
</evidence>
<dbReference type="EMBL" id="CADCTT010000085">
    <property type="protein sequence ID" value="CAA9295910.1"/>
    <property type="molecule type" value="Genomic_DNA"/>
</dbReference>
<feature type="transmembrane region" description="Helical" evidence="2">
    <location>
        <begin position="107"/>
        <end position="126"/>
    </location>
</feature>
<protein>
    <submittedName>
        <fullName evidence="3">Uncharacterized protein</fullName>
    </submittedName>
</protein>
<gene>
    <name evidence="3" type="ORF">AVDCRST_MAG61-589</name>
</gene>
<feature type="region of interest" description="Disordered" evidence="1">
    <location>
        <begin position="29"/>
        <end position="96"/>
    </location>
</feature>
<feature type="compositionally biased region" description="Basic and acidic residues" evidence="1">
    <location>
        <begin position="79"/>
        <end position="92"/>
    </location>
</feature>
<keyword evidence="2" id="KW-0472">Membrane</keyword>
<reference evidence="3" key="1">
    <citation type="submission" date="2020-02" db="EMBL/GenBank/DDBJ databases">
        <authorList>
            <person name="Meier V. D."/>
        </authorList>
    </citation>
    <scope>NUCLEOTIDE SEQUENCE</scope>
    <source>
        <strain evidence="3">AVDCRST_MAG61</strain>
    </source>
</reference>
<dbReference type="AlphaFoldDB" id="A0A6J4K575"/>